<feature type="region of interest" description="C-terminal hotdog fold" evidence="4">
    <location>
        <begin position="1513"/>
        <end position="1656"/>
    </location>
</feature>
<dbReference type="Pfam" id="PF00550">
    <property type="entry name" value="PP-binding"/>
    <property type="match status" value="1"/>
</dbReference>
<dbReference type="InterPro" id="IPR006162">
    <property type="entry name" value="Ppantetheine_attach_site"/>
</dbReference>
<dbReference type="SUPFAM" id="SSF55048">
    <property type="entry name" value="Probable ACP-binding domain of malonyl-CoA ACP transacylase"/>
    <property type="match status" value="1"/>
</dbReference>
<dbReference type="Gene3D" id="3.40.47.10">
    <property type="match status" value="1"/>
</dbReference>
<dbReference type="InterPro" id="IPR016036">
    <property type="entry name" value="Malonyl_transacylase_ACP-bd"/>
</dbReference>
<dbReference type="InterPro" id="IPR049551">
    <property type="entry name" value="PKS_DH_C"/>
</dbReference>
<dbReference type="Gene3D" id="3.40.50.720">
    <property type="entry name" value="NAD(P)-binding Rossmann-like Domain"/>
    <property type="match status" value="1"/>
</dbReference>
<sequence length="1896" mass="202504">MSTQSLPPHLDGAIAVVGLSLHLPGADDLDRLWENLRDGVESIGHLSRDEMVEAGVPAALLDDPRYVRAGGFLERMEWFDAGFFGLSPRDAAVMDPQTRHFLECCWHALEHAGHMPDRFEGPIGVFAGAGAGQYFWKNVVQDRELMESVGYFLLRHTGNDKDFLSTRASYEFDLTGPSVTVQTACSTSLVAIHYAAQSLLSWECDMALAGGVTIEQPHRHGYRYAEGEILSPDGHCRSYDHRSQGTVFGSGAGVVVLRRLADAVADGDTIHGVIRGSAVNNDGSSKVSYLAPSVDGQAKAVAEALSLADVDPATIGLVEGHGTGTPVGDPIEVAALTQAYRTATDRVGWCALGSIKSNIGHTDTAAGVASFAKALLALKHRAIPPTVHFEAPNPLLQLDTSPFYVNAEVRDWPAGPEPRRAAVNSLGVGGTNAHVILEEAPALQPSGPSRPRHLLALSTRSAASLEDATRGLLEHLETRGGGSLADLSYTLRTGRRAFGHRRTLVCSSAEEAIEALATGAGAELVTAEAGPGPREVAFLFAGGGAQYPDMGRSLYDHEPVYRAEVDRCLAILDGVLDFDLRPLLLPDAGADLDAAARELQRPSRALPALFTVQYAQARLWASWGVEPASMVGHSMGEYTAACLAGVFTLADALSVVSLRGRLFETVERGAMLSVGLDEEALRRRLPEALSVAAVNAPEVTVAAGPEEAIERLQADLEAEGIDVRRIRIDVAAHSSMLEPILEPFRAHLRTLTLSPPDREFVSNLSGRPAGDEVATAEYWVRHLRHTVRFGDGVGHLLGDDGALLLEVGPGRTLATLSRLHPKWTPAQATLTSLPGPRDDADAQAHMLGALGSLWAHGVEIDWAGYDGDQVRHRVPAPLYPFERRPHFVAPPAVATPDEGAAPSVATVAVDDSGRIADLAEWVHQTVWEPLPPAQPSADDPEGPTVVLAHPEGAGAEVARRFSARGATVVVVEPGDEFGFDGRSARLRPDAADDWTRLWAALSSAEGPGLPGRLVHAWCLEPGAGRADAFLSIFHLVRTLEEAHPGHALQLLAVGTGALALDGATAVPDHALMQGPVRVVPRELPSIRTRLVDPGPLPTAPVARGAALDRLVDELRAADAPQFVACRGAERLRPAYRRVPLADPGPVDGVADDQVVLITGGLGGIGLTLARGMAERRRLRFVLVSRSGLPPREEWDARVRSGDDGDKVARAIREVRALERAGSTVEVAAADITDPAQARRAVQVAVDRFGGLDWLVHAAGVLDDGPLLARTVDQVEKVFAPKVAGTRALDAAVEGLNLHGFVVFSSVSAILGAAGQIDYAAANSWLDAFARERTHRTGEHTLSLAWGAWREVGMAAELADSARYGASADDEPAGSALQHPLFERRSDAPDGSVGFRMTLVWGRHWMLDEHKTRSGERILPGSGYVELVESAATLHGAVADPVVRDLTFLRAFRVDEGEARELEVRLRPDGASWSVLVRGRGPGEHGWTDHAMAHIDESGRDGARESLDAVVARIGRPDPSPRPAHPVMDFGPRWGNVVGASLADGEALLAHRLPEAFHGDLAESTLHPALLDMATAGAPDLVPGVDPATDFLIPAGYGEVRVRSPLGASVTSHIRLRESDADGMLASFDVTLYDEAGTVLAEVDEFSMMRVAHDALAESDDGATPDWLRQAIAPEEGTELFRRVLARPGAPHLIVVPRPLEALLDEVGRAPVPRARPAAPAGPKRVLLAEPAAALEEFDAVLEAAVIGSEGEAEGSNRRVAFVVYHPGMQATVSELRRFLRKRMDRKAVPQNFVEMVSLPRTADGEVASDQLRDPFAEADTFVAPRTPTETTIAEIWMELLGLERVGIHDNFLDAGGHSLVGIRVLSRIHKATGVRLEANALTLQTLEQLAAEVDRS</sequence>
<dbReference type="Gene3D" id="3.30.70.250">
    <property type="entry name" value="Malonyl-CoA ACP transacylase, ACP-binding"/>
    <property type="match status" value="1"/>
</dbReference>
<dbReference type="SUPFAM" id="SSF47336">
    <property type="entry name" value="ACP-like"/>
    <property type="match status" value="1"/>
</dbReference>
<dbReference type="InterPro" id="IPR050091">
    <property type="entry name" value="PKS_NRPS_Biosynth_Enz"/>
</dbReference>
<dbReference type="InterPro" id="IPR057326">
    <property type="entry name" value="KR_dom"/>
</dbReference>
<name>A0ABU9ECF0_9BACT</name>
<dbReference type="SMART" id="SM00826">
    <property type="entry name" value="PKS_DH"/>
    <property type="match status" value="1"/>
</dbReference>
<feature type="domain" description="Carrier" evidence="5">
    <location>
        <begin position="1823"/>
        <end position="1896"/>
    </location>
</feature>
<accession>A0ABU9ECF0</accession>
<dbReference type="InterPro" id="IPR014043">
    <property type="entry name" value="Acyl_transferase_dom"/>
</dbReference>
<dbReference type="InterPro" id="IPR049552">
    <property type="entry name" value="PKS_DH_N"/>
</dbReference>
<dbReference type="InterPro" id="IPR042104">
    <property type="entry name" value="PKS_dehydratase_sf"/>
</dbReference>
<dbReference type="InterPro" id="IPR029058">
    <property type="entry name" value="AB_hydrolase_fold"/>
</dbReference>
<dbReference type="InterPro" id="IPR014030">
    <property type="entry name" value="Ketoacyl_synth_N"/>
</dbReference>
<feature type="domain" description="Ketosynthase family 3 (KS3)" evidence="6">
    <location>
        <begin position="11"/>
        <end position="439"/>
    </location>
</feature>
<dbReference type="SUPFAM" id="SSF52151">
    <property type="entry name" value="FabD/lysophospholipase-like"/>
    <property type="match status" value="1"/>
</dbReference>
<dbReference type="Pfam" id="PF08659">
    <property type="entry name" value="KR"/>
    <property type="match status" value="1"/>
</dbReference>
<dbReference type="PANTHER" id="PTHR43775">
    <property type="entry name" value="FATTY ACID SYNTHASE"/>
    <property type="match status" value="1"/>
</dbReference>
<dbReference type="InterPro" id="IPR025110">
    <property type="entry name" value="AMP-bd_C"/>
</dbReference>
<feature type="domain" description="PKS/mFAS DH" evidence="7">
    <location>
        <begin position="1378"/>
        <end position="1656"/>
    </location>
</feature>
<feature type="region of interest" description="N-terminal hotdog fold" evidence="4">
    <location>
        <begin position="1378"/>
        <end position="1501"/>
    </location>
</feature>
<dbReference type="InterPro" id="IPR014031">
    <property type="entry name" value="Ketoacyl_synth_C"/>
</dbReference>
<dbReference type="InterPro" id="IPR013968">
    <property type="entry name" value="PKS_KR"/>
</dbReference>
<reference evidence="8 9" key="1">
    <citation type="submission" date="2024-02" db="EMBL/GenBank/DDBJ databases">
        <title>A novel Gemmatimonadota bacterium.</title>
        <authorList>
            <person name="Du Z.-J."/>
            <person name="Ye Y.-Q."/>
        </authorList>
    </citation>
    <scope>NUCLEOTIDE SEQUENCE [LARGE SCALE GENOMIC DNA]</scope>
    <source>
        <strain evidence="8 9">DH-20</strain>
    </source>
</reference>
<dbReference type="InterPro" id="IPR036291">
    <property type="entry name" value="NAD(P)-bd_dom_sf"/>
</dbReference>
<dbReference type="EMBL" id="JBBHLI010000011">
    <property type="protein sequence ID" value="MEK9502410.1"/>
    <property type="molecule type" value="Genomic_DNA"/>
</dbReference>
<dbReference type="Gene3D" id="3.10.129.110">
    <property type="entry name" value="Polyketide synthase dehydratase"/>
    <property type="match status" value="1"/>
</dbReference>
<dbReference type="InterPro" id="IPR016039">
    <property type="entry name" value="Thiolase-like"/>
</dbReference>
<evidence type="ECO:0000259" key="6">
    <source>
        <dbReference type="PROSITE" id="PS52004"/>
    </source>
</evidence>
<dbReference type="Gene3D" id="3.40.50.1820">
    <property type="entry name" value="alpha/beta hydrolase"/>
    <property type="match status" value="1"/>
</dbReference>
<dbReference type="InterPro" id="IPR020807">
    <property type="entry name" value="PKS_DH"/>
</dbReference>
<evidence type="ECO:0000313" key="9">
    <source>
        <dbReference type="Proteomes" id="UP001484239"/>
    </source>
</evidence>
<gene>
    <name evidence="8" type="ORF">WI372_15560</name>
</gene>
<comment type="caution">
    <text evidence="8">The sequence shown here is derived from an EMBL/GenBank/DDBJ whole genome shotgun (WGS) entry which is preliminary data.</text>
</comment>
<evidence type="ECO:0000256" key="3">
    <source>
        <dbReference type="ARBA" id="ARBA00022679"/>
    </source>
</evidence>
<dbReference type="Pfam" id="PF21089">
    <property type="entry name" value="PKS_DH_N"/>
    <property type="match status" value="1"/>
</dbReference>
<keyword evidence="2" id="KW-0597">Phosphoprotein</keyword>
<dbReference type="PROSITE" id="PS52019">
    <property type="entry name" value="PKS_MFAS_DH"/>
    <property type="match status" value="1"/>
</dbReference>
<keyword evidence="1" id="KW-0596">Phosphopantetheine</keyword>
<evidence type="ECO:0000313" key="8">
    <source>
        <dbReference type="EMBL" id="MEK9502410.1"/>
    </source>
</evidence>
<dbReference type="InterPro" id="IPR049900">
    <property type="entry name" value="PKS_mFAS_DH"/>
</dbReference>
<feature type="active site" description="Proton acceptor; for dehydratase activity" evidence="4">
    <location>
        <position position="1409"/>
    </location>
</feature>
<evidence type="ECO:0000256" key="1">
    <source>
        <dbReference type="ARBA" id="ARBA00022450"/>
    </source>
</evidence>
<dbReference type="Gene3D" id="3.30.70.3290">
    <property type="match status" value="1"/>
</dbReference>
<evidence type="ECO:0000256" key="2">
    <source>
        <dbReference type="ARBA" id="ARBA00022553"/>
    </source>
</evidence>
<feature type="active site" description="Proton donor; for dehydratase activity" evidence="4">
    <location>
        <position position="1571"/>
    </location>
</feature>
<dbReference type="PROSITE" id="PS00606">
    <property type="entry name" value="KS3_1"/>
    <property type="match status" value="1"/>
</dbReference>
<dbReference type="InterPro" id="IPR016035">
    <property type="entry name" value="Acyl_Trfase/lysoPLipase"/>
</dbReference>
<dbReference type="CDD" id="cd08953">
    <property type="entry name" value="KR_2_SDR_x"/>
    <property type="match status" value="1"/>
</dbReference>
<dbReference type="SUPFAM" id="SSF51735">
    <property type="entry name" value="NAD(P)-binding Rossmann-fold domains"/>
    <property type="match status" value="2"/>
</dbReference>
<keyword evidence="9" id="KW-1185">Reference proteome</keyword>
<protein>
    <submittedName>
        <fullName evidence="8">SDR family NAD(P)-dependent oxidoreductase</fullName>
    </submittedName>
</protein>
<dbReference type="InterPro" id="IPR036736">
    <property type="entry name" value="ACP-like_sf"/>
</dbReference>
<dbReference type="SUPFAM" id="SSF56801">
    <property type="entry name" value="Acetyl-CoA synthetase-like"/>
    <property type="match status" value="1"/>
</dbReference>
<dbReference type="InterPro" id="IPR001227">
    <property type="entry name" value="Ac_transferase_dom_sf"/>
</dbReference>
<dbReference type="SMART" id="SM00825">
    <property type="entry name" value="PKS_KS"/>
    <property type="match status" value="1"/>
</dbReference>
<dbReference type="PROSITE" id="PS52004">
    <property type="entry name" value="KS3_2"/>
    <property type="match status" value="1"/>
</dbReference>
<evidence type="ECO:0000256" key="4">
    <source>
        <dbReference type="PROSITE-ProRule" id="PRU01363"/>
    </source>
</evidence>
<dbReference type="Proteomes" id="UP001484239">
    <property type="component" value="Unassembled WGS sequence"/>
</dbReference>
<proteinExistence type="predicted"/>
<dbReference type="PROSITE" id="PS00012">
    <property type="entry name" value="PHOSPHOPANTETHEINE"/>
    <property type="match status" value="1"/>
</dbReference>
<dbReference type="SMART" id="SM00822">
    <property type="entry name" value="PKS_KR"/>
    <property type="match status" value="1"/>
</dbReference>
<dbReference type="SUPFAM" id="SSF53901">
    <property type="entry name" value="Thiolase-like"/>
    <property type="match status" value="1"/>
</dbReference>
<dbReference type="Pfam" id="PF22621">
    <property type="entry name" value="CurL-like_PKS_C"/>
    <property type="match status" value="1"/>
</dbReference>
<dbReference type="Pfam" id="PF13193">
    <property type="entry name" value="AMP-binding_C"/>
    <property type="match status" value="1"/>
</dbReference>
<dbReference type="InterPro" id="IPR020841">
    <property type="entry name" value="PKS_Beta-ketoAc_synthase_dom"/>
</dbReference>
<dbReference type="SMART" id="SM00827">
    <property type="entry name" value="PKS_AT"/>
    <property type="match status" value="1"/>
</dbReference>
<dbReference type="Pfam" id="PF00109">
    <property type="entry name" value="ketoacyl-synt"/>
    <property type="match status" value="1"/>
</dbReference>
<dbReference type="Pfam" id="PF14765">
    <property type="entry name" value="PS-DH"/>
    <property type="match status" value="1"/>
</dbReference>
<evidence type="ECO:0000259" key="5">
    <source>
        <dbReference type="PROSITE" id="PS50075"/>
    </source>
</evidence>
<dbReference type="PROSITE" id="PS50075">
    <property type="entry name" value="CARRIER"/>
    <property type="match status" value="1"/>
</dbReference>
<dbReference type="Pfam" id="PF02801">
    <property type="entry name" value="Ketoacyl-synt_C"/>
    <property type="match status" value="1"/>
</dbReference>
<dbReference type="InterPro" id="IPR045851">
    <property type="entry name" value="AMP-bd_C_sf"/>
</dbReference>
<dbReference type="RefSeq" id="WP_405287403.1">
    <property type="nucleotide sequence ID" value="NZ_JBBHLI010000011.1"/>
</dbReference>
<dbReference type="Pfam" id="PF00698">
    <property type="entry name" value="Acyl_transf_1"/>
    <property type="match status" value="1"/>
</dbReference>
<dbReference type="Gene3D" id="3.40.366.10">
    <property type="entry name" value="Malonyl-Coenzyme A Acyl Carrier Protein, domain 2"/>
    <property type="match status" value="1"/>
</dbReference>
<keyword evidence="3" id="KW-0808">Transferase</keyword>
<organism evidence="8 9">
    <name type="scientific">Gaopeijia maritima</name>
    <dbReference type="NCBI Taxonomy" id="3119007"/>
    <lineage>
        <taxon>Bacteria</taxon>
        <taxon>Pseudomonadati</taxon>
        <taxon>Gemmatimonadota</taxon>
        <taxon>Longimicrobiia</taxon>
        <taxon>Gaopeijiales</taxon>
        <taxon>Gaopeijiaceae</taxon>
        <taxon>Gaopeijia</taxon>
    </lineage>
</organism>
<dbReference type="InterPro" id="IPR009081">
    <property type="entry name" value="PP-bd_ACP"/>
</dbReference>
<evidence type="ECO:0000259" key="7">
    <source>
        <dbReference type="PROSITE" id="PS52019"/>
    </source>
</evidence>
<dbReference type="CDD" id="cd00833">
    <property type="entry name" value="PKS"/>
    <property type="match status" value="1"/>
</dbReference>
<dbReference type="Gene3D" id="3.30.300.30">
    <property type="match status" value="1"/>
</dbReference>
<dbReference type="PANTHER" id="PTHR43775:SF51">
    <property type="entry name" value="INACTIVE PHENOLPHTHIOCEROL SYNTHESIS POLYKETIDE SYNTHASE TYPE I PKS1-RELATED"/>
    <property type="match status" value="1"/>
</dbReference>
<dbReference type="InterPro" id="IPR018201">
    <property type="entry name" value="Ketoacyl_synth_AS"/>
</dbReference>